<dbReference type="AlphaFoldDB" id="A0A9W9PIK0"/>
<keyword evidence="2 5" id="KW-0812">Transmembrane</keyword>
<dbReference type="GO" id="GO:0005375">
    <property type="term" value="F:copper ion transmembrane transporter activity"/>
    <property type="evidence" value="ECO:0007669"/>
    <property type="project" value="UniProtKB-UniRule"/>
</dbReference>
<name>A0A9W9PIK0_9EURO</name>
<proteinExistence type="inferred from homology"/>
<dbReference type="GO" id="GO:0005886">
    <property type="term" value="C:plasma membrane"/>
    <property type="evidence" value="ECO:0007669"/>
    <property type="project" value="TreeGrafter"/>
</dbReference>
<keyword evidence="5" id="KW-0186">Copper</keyword>
<dbReference type="GeneID" id="83198993"/>
<comment type="subcellular location">
    <subcellularLocation>
        <location evidence="1 5">Membrane</location>
        <topology evidence="1 5">Multi-pass membrane protein</topology>
    </subcellularLocation>
</comment>
<dbReference type="PANTHER" id="PTHR12483:SF27">
    <property type="entry name" value="COPPER TRANSPORT PROTEIN CTR1"/>
    <property type="match status" value="1"/>
</dbReference>
<evidence type="ECO:0000256" key="4">
    <source>
        <dbReference type="ARBA" id="ARBA00023136"/>
    </source>
</evidence>
<keyword evidence="4 5" id="KW-0472">Membrane</keyword>
<accession>A0A9W9PIK0</accession>
<evidence type="ECO:0000256" key="2">
    <source>
        <dbReference type="ARBA" id="ARBA00022692"/>
    </source>
</evidence>
<gene>
    <name evidence="6" type="ORF">N7468_002393</name>
</gene>
<evidence type="ECO:0000256" key="3">
    <source>
        <dbReference type="ARBA" id="ARBA00022989"/>
    </source>
</evidence>
<dbReference type="RefSeq" id="XP_058334831.1">
    <property type="nucleotide sequence ID" value="XM_058471690.1"/>
</dbReference>
<keyword evidence="5" id="KW-0406">Ion transport</keyword>
<evidence type="ECO:0000256" key="1">
    <source>
        <dbReference type="ARBA" id="ARBA00004141"/>
    </source>
</evidence>
<organism evidence="6 7">
    <name type="scientific">Penicillium chermesinum</name>
    <dbReference type="NCBI Taxonomy" id="63820"/>
    <lineage>
        <taxon>Eukaryota</taxon>
        <taxon>Fungi</taxon>
        <taxon>Dikarya</taxon>
        <taxon>Ascomycota</taxon>
        <taxon>Pezizomycotina</taxon>
        <taxon>Eurotiomycetes</taxon>
        <taxon>Eurotiomycetidae</taxon>
        <taxon>Eurotiales</taxon>
        <taxon>Aspergillaceae</taxon>
        <taxon>Penicillium</taxon>
    </lineage>
</organism>
<reference evidence="6" key="1">
    <citation type="submission" date="2022-11" db="EMBL/GenBank/DDBJ databases">
        <authorList>
            <person name="Petersen C."/>
        </authorList>
    </citation>
    <scope>NUCLEOTIDE SEQUENCE</scope>
    <source>
        <strain evidence="6">IBT 19713</strain>
    </source>
</reference>
<dbReference type="Pfam" id="PF04145">
    <property type="entry name" value="Ctr"/>
    <property type="match status" value="1"/>
</dbReference>
<reference evidence="6" key="2">
    <citation type="journal article" date="2023" name="IMA Fungus">
        <title>Comparative genomic study of the Penicillium genus elucidates a diverse pangenome and 15 lateral gene transfer events.</title>
        <authorList>
            <person name="Petersen C."/>
            <person name="Sorensen T."/>
            <person name="Nielsen M.R."/>
            <person name="Sondergaard T.E."/>
            <person name="Sorensen J.L."/>
            <person name="Fitzpatrick D.A."/>
            <person name="Frisvad J.C."/>
            <person name="Nielsen K.L."/>
        </authorList>
    </citation>
    <scope>NUCLEOTIDE SEQUENCE</scope>
    <source>
        <strain evidence="6">IBT 19713</strain>
    </source>
</reference>
<dbReference type="PANTHER" id="PTHR12483">
    <property type="entry name" value="SOLUTE CARRIER FAMILY 31 COPPER TRANSPORTERS"/>
    <property type="match status" value="1"/>
</dbReference>
<comment type="caution">
    <text evidence="6">The sequence shown here is derived from an EMBL/GenBank/DDBJ whole genome shotgun (WGS) entry which is preliminary data.</text>
</comment>
<keyword evidence="5" id="KW-0187">Copper transport</keyword>
<evidence type="ECO:0000313" key="7">
    <source>
        <dbReference type="Proteomes" id="UP001150941"/>
    </source>
</evidence>
<keyword evidence="5" id="KW-0813">Transport</keyword>
<feature type="transmembrane region" description="Helical" evidence="5">
    <location>
        <begin position="45"/>
        <end position="67"/>
    </location>
</feature>
<comment type="similarity">
    <text evidence="5">Belongs to the copper transporter (Ctr) (TC 1.A.56) family. SLC31A subfamily.</text>
</comment>
<keyword evidence="3 5" id="KW-1133">Transmembrane helix</keyword>
<keyword evidence="7" id="KW-1185">Reference proteome</keyword>
<dbReference type="Proteomes" id="UP001150941">
    <property type="component" value="Unassembled WGS sequence"/>
</dbReference>
<sequence>MASQATHLAQIPSGDYDSQMCMPMVFDFTTKVTFLFSSWTTTTTASYVLLLAFVFLLPVLKGFLGLLKNHLVLAHPEAAFCELFAFLVDLRTTQQHRHAARYQLTPPSQDNELEELDAVEEAVSLPTAHILGPPVNSLLYESRPTWPQKFANLMAWLRSWCRWTRSWTNNSIFALLEIIRTIVVYVLMIAVMSLNFGVLCAVLGGVLVEELLLGRYTRSSPNKSKDQCHE</sequence>
<dbReference type="InterPro" id="IPR007274">
    <property type="entry name" value="Cop_transporter"/>
</dbReference>
<protein>
    <recommendedName>
        <fullName evidence="5">Copper transport protein</fullName>
    </recommendedName>
</protein>
<evidence type="ECO:0000313" key="6">
    <source>
        <dbReference type="EMBL" id="KAJ5247410.1"/>
    </source>
</evidence>
<dbReference type="EMBL" id="JAPQKS010000002">
    <property type="protein sequence ID" value="KAJ5247410.1"/>
    <property type="molecule type" value="Genomic_DNA"/>
</dbReference>
<evidence type="ECO:0000256" key="5">
    <source>
        <dbReference type="RuleBase" id="RU367022"/>
    </source>
</evidence>